<keyword evidence="2" id="KW-1185">Reference proteome</keyword>
<dbReference type="Proteomes" id="UP001597343">
    <property type="component" value="Unassembled WGS sequence"/>
</dbReference>
<reference evidence="2" key="1">
    <citation type="journal article" date="2019" name="Int. J. Syst. Evol. Microbiol.">
        <title>The Global Catalogue of Microorganisms (GCM) 10K type strain sequencing project: providing services to taxonomists for standard genome sequencing and annotation.</title>
        <authorList>
            <consortium name="The Broad Institute Genomics Platform"/>
            <consortium name="The Broad Institute Genome Sequencing Center for Infectious Disease"/>
            <person name="Wu L."/>
            <person name="Ma J."/>
        </authorList>
    </citation>
    <scope>NUCLEOTIDE SEQUENCE [LARGE SCALE GENOMIC DNA]</scope>
    <source>
        <strain evidence="2">CGMCC 1.13574</strain>
    </source>
</reference>
<accession>A0ABW5A3M4</accession>
<dbReference type="EMBL" id="JBHUIO010000026">
    <property type="protein sequence ID" value="MFD2172455.1"/>
    <property type="molecule type" value="Genomic_DNA"/>
</dbReference>
<organism evidence="1 2">
    <name type="scientific">Tumebacillus lipolyticus</name>
    <dbReference type="NCBI Taxonomy" id="1280370"/>
    <lineage>
        <taxon>Bacteria</taxon>
        <taxon>Bacillati</taxon>
        <taxon>Bacillota</taxon>
        <taxon>Bacilli</taxon>
        <taxon>Bacillales</taxon>
        <taxon>Alicyclobacillaceae</taxon>
        <taxon>Tumebacillus</taxon>
    </lineage>
</organism>
<sequence length="123" mass="12980">MQTMKGIVVNVDATTRRGIARIVPTGQETGWLALSKDAHGGQNCVILPVYDSLADALIIPLGGGDSAVIGHLLEVQGNRAAVRVEGERIDGCRTTVHLAPEEVGRELLLSMTDQGIVVTGVIR</sequence>
<evidence type="ECO:0000313" key="1">
    <source>
        <dbReference type="EMBL" id="MFD2172455.1"/>
    </source>
</evidence>
<comment type="caution">
    <text evidence="1">The sequence shown here is derived from an EMBL/GenBank/DDBJ whole genome shotgun (WGS) entry which is preliminary data.</text>
</comment>
<proteinExistence type="predicted"/>
<evidence type="ECO:0000313" key="2">
    <source>
        <dbReference type="Proteomes" id="UP001597343"/>
    </source>
</evidence>
<dbReference type="RefSeq" id="WP_386049841.1">
    <property type="nucleotide sequence ID" value="NZ_JBHUIO010000026.1"/>
</dbReference>
<gene>
    <name evidence="1" type="ORF">ACFSOY_21145</name>
</gene>
<protein>
    <submittedName>
        <fullName evidence="1">Uncharacterized protein</fullName>
    </submittedName>
</protein>
<name>A0ABW5A3M4_9BACL</name>